<reference evidence="2" key="2">
    <citation type="submission" date="2018-03" db="EMBL/GenBank/DDBJ databases">
        <title>The Triticum urartu genome reveals the dynamic nature of wheat genome evolution.</title>
        <authorList>
            <person name="Ling H."/>
            <person name="Ma B."/>
            <person name="Shi X."/>
            <person name="Liu H."/>
            <person name="Dong L."/>
            <person name="Sun H."/>
            <person name="Cao Y."/>
            <person name="Gao Q."/>
            <person name="Zheng S."/>
            <person name="Li Y."/>
            <person name="Yu Y."/>
            <person name="Du H."/>
            <person name="Qi M."/>
            <person name="Li Y."/>
            <person name="Yu H."/>
            <person name="Cui Y."/>
            <person name="Wang N."/>
            <person name="Chen C."/>
            <person name="Wu H."/>
            <person name="Zhao Y."/>
            <person name="Zhang J."/>
            <person name="Li Y."/>
            <person name="Zhou W."/>
            <person name="Zhang B."/>
            <person name="Hu W."/>
            <person name="Eijk M."/>
            <person name="Tang J."/>
            <person name="Witsenboer H."/>
            <person name="Zhao S."/>
            <person name="Li Z."/>
            <person name="Zhang A."/>
            <person name="Wang D."/>
            <person name="Liang C."/>
        </authorList>
    </citation>
    <scope>NUCLEOTIDE SEQUENCE [LARGE SCALE GENOMIC DNA]</scope>
    <source>
        <strain evidence="2">cv. G1812</strain>
    </source>
</reference>
<organism evidence="2 3">
    <name type="scientific">Triticum urartu</name>
    <name type="common">Red wild einkorn</name>
    <name type="synonym">Crithodium urartu</name>
    <dbReference type="NCBI Taxonomy" id="4572"/>
    <lineage>
        <taxon>Eukaryota</taxon>
        <taxon>Viridiplantae</taxon>
        <taxon>Streptophyta</taxon>
        <taxon>Embryophyta</taxon>
        <taxon>Tracheophyta</taxon>
        <taxon>Spermatophyta</taxon>
        <taxon>Magnoliopsida</taxon>
        <taxon>Liliopsida</taxon>
        <taxon>Poales</taxon>
        <taxon>Poaceae</taxon>
        <taxon>BOP clade</taxon>
        <taxon>Pooideae</taxon>
        <taxon>Triticodae</taxon>
        <taxon>Triticeae</taxon>
        <taxon>Triticinae</taxon>
        <taxon>Triticum</taxon>
    </lineage>
</organism>
<dbReference type="Gramene" id="TuG1812G0200002841.01.T01">
    <property type="protein sequence ID" value="TuG1812G0200002841.01.T01.cds329108"/>
    <property type="gene ID" value="TuG1812G0200002841.01"/>
</dbReference>
<proteinExistence type="predicted"/>
<accession>A0A8R7PEB6</accession>
<evidence type="ECO:0000313" key="2">
    <source>
        <dbReference type="EnsemblPlants" id="TuG1812G0200002841.01.T01.cds329108"/>
    </source>
</evidence>
<reference evidence="2" key="3">
    <citation type="submission" date="2022-06" db="UniProtKB">
        <authorList>
            <consortium name="EnsemblPlants"/>
        </authorList>
    </citation>
    <scope>IDENTIFICATION</scope>
</reference>
<feature type="region of interest" description="Disordered" evidence="1">
    <location>
        <begin position="1"/>
        <end position="54"/>
    </location>
</feature>
<dbReference type="EnsemblPlants" id="TuG1812G0200002841.01.T01">
    <property type="protein sequence ID" value="TuG1812G0200002841.01.T01.cds329108"/>
    <property type="gene ID" value="TuG1812G0200002841.01"/>
</dbReference>
<sequence length="54" mass="5666">MGRWPWWSRSSNIKGNGCGAASGGALQRMPMGHGRAVSDEQATSSSGGCGEVRW</sequence>
<evidence type="ECO:0000256" key="1">
    <source>
        <dbReference type="SAM" id="MobiDB-lite"/>
    </source>
</evidence>
<protein>
    <submittedName>
        <fullName evidence="2">Uncharacterized protein</fullName>
    </submittedName>
</protein>
<name>A0A8R7PEB6_TRIUA</name>
<evidence type="ECO:0000313" key="3">
    <source>
        <dbReference type="Proteomes" id="UP000015106"/>
    </source>
</evidence>
<dbReference type="Proteomes" id="UP000015106">
    <property type="component" value="Chromosome 2"/>
</dbReference>
<reference evidence="3" key="1">
    <citation type="journal article" date="2013" name="Nature">
        <title>Draft genome of the wheat A-genome progenitor Triticum urartu.</title>
        <authorList>
            <person name="Ling H.Q."/>
            <person name="Zhao S."/>
            <person name="Liu D."/>
            <person name="Wang J."/>
            <person name="Sun H."/>
            <person name="Zhang C."/>
            <person name="Fan H."/>
            <person name="Li D."/>
            <person name="Dong L."/>
            <person name="Tao Y."/>
            <person name="Gao C."/>
            <person name="Wu H."/>
            <person name="Li Y."/>
            <person name="Cui Y."/>
            <person name="Guo X."/>
            <person name="Zheng S."/>
            <person name="Wang B."/>
            <person name="Yu K."/>
            <person name="Liang Q."/>
            <person name="Yang W."/>
            <person name="Lou X."/>
            <person name="Chen J."/>
            <person name="Feng M."/>
            <person name="Jian J."/>
            <person name="Zhang X."/>
            <person name="Luo G."/>
            <person name="Jiang Y."/>
            <person name="Liu J."/>
            <person name="Wang Z."/>
            <person name="Sha Y."/>
            <person name="Zhang B."/>
            <person name="Wu H."/>
            <person name="Tang D."/>
            <person name="Shen Q."/>
            <person name="Xue P."/>
            <person name="Zou S."/>
            <person name="Wang X."/>
            <person name="Liu X."/>
            <person name="Wang F."/>
            <person name="Yang Y."/>
            <person name="An X."/>
            <person name="Dong Z."/>
            <person name="Zhang K."/>
            <person name="Zhang X."/>
            <person name="Luo M.C."/>
            <person name="Dvorak J."/>
            <person name="Tong Y."/>
            <person name="Wang J."/>
            <person name="Yang H."/>
            <person name="Li Z."/>
            <person name="Wang D."/>
            <person name="Zhang A."/>
            <person name="Wang J."/>
        </authorList>
    </citation>
    <scope>NUCLEOTIDE SEQUENCE</scope>
    <source>
        <strain evidence="3">cv. G1812</strain>
    </source>
</reference>
<keyword evidence="3" id="KW-1185">Reference proteome</keyword>
<dbReference type="AlphaFoldDB" id="A0A8R7PEB6"/>